<feature type="transmembrane region" description="Helical" evidence="8">
    <location>
        <begin position="49"/>
        <end position="69"/>
    </location>
</feature>
<protein>
    <submittedName>
        <fullName evidence="9">MFS transporter</fullName>
    </submittedName>
</protein>
<comment type="caution">
    <text evidence="9">The sequence shown here is derived from an EMBL/GenBank/DDBJ whole genome shotgun (WGS) entry which is preliminary data.</text>
</comment>
<feature type="transmembrane region" description="Helical" evidence="8">
    <location>
        <begin position="183"/>
        <end position="205"/>
    </location>
</feature>
<dbReference type="InterPro" id="IPR036259">
    <property type="entry name" value="MFS_trans_sf"/>
</dbReference>
<evidence type="ECO:0000256" key="7">
    <source>
        <dbReference type="ARBA" id="ARBA00023136"/>
    </source>
</evidence>
<keyword evidence="6 8" id="KW-1133">Transmembrane helix</keyword>
<evidence type="ECO:0000256" key="2">
    <source>
        <dbReference type="ARBA" id="ARBA00022448"/>
    </source>
</evidence>
<keyword evidence="4 8" id="KW-0812">Transmembrane</keyword>
<dbReference type="CDD" id="cd17346">
    <property type="entry name" value="MFS_DtpA_like"/>
    <property type="match status" value="1"/>
</dbReference>
<keyword evidence="7 8" id="KW-0472">Membrane</keyword>
<comment type="subcellular location">
    <subcellularLocation>
        <location evidence="1">Cell membrane</location>
        <topology evidence="1">Multi-pass membrane protein</topology>
    </subcellularLocation>
</comment>
<feature type="transmembrane region" description="Helical" evidence="8">
    <location>
        <begin position="385"/>
        <end position="403"/>
    </location>
</feature>
<dbReference type="PANTHER" id="PTHR23517">
    <property type="entry name" value="RESISTANCE PROTEIN MDTM, PUTATIVE-RELATED-RELATED"/>
    <property type="match status" value="1"/>
</dbReference>
<evidence type="ECO:0000256" key="4">
    <source>
        <dbReference type="ARBA" id="ARBA00022692"/>
    </source>
</evidence>
<dbReference type="NCBIfam" id="TIGR00924">
    <property type="entry name" value="yjdL_sub1_fam"/>
    <property type="match status" value="1"/>
</dbReference>
<dbReference type="GO" id="GO:1904680">
    <property type="term" value="F:peptide transmembrane transporter activity"/>
    <property type="evidence" value="ECO:0007669"/>
    <property type="project" value="InterPro"/>
</dbReference>
<keyword evidence="10" id="KW-1185">Reference proteome</keyword>
<evidence type="ECO:0000256" key="8">
    <source>
        <dbReference type="SAM" id="Phobius"/>
    </source>
</evidence>
<feature type="transmembrane region" description="Helical" evidence="8">
    <location>
        <begin position="81"/>
        <end position="101"/>
    </location>
</feature>
<gene>
    <name evidence="9" type="ORF">ESB04_00180</name>
</gene>
<keyword evidence="5" id="KW-0653">Protein transport</keyword>
<feature type="transmembrane region" description="Helical" evidence="8">
    <location>
        <begin position="355"/>
        <end position="373"/>
    </location>
</feature>
<dbReference type="GO" id="GO:0015833">
    <property type="term" value="P:peptide transport"/>
    <property type="evidence" value="ECO:0007669"/>
    <property type="project" value="UniProtKB-KW"/>
</dbReference>
<feature type="transmembrane region" description="Helical" evidence="8">
    <location>
        <begin position="107"/>
        <end position="126"/>
    </location>
</feature>
<feature type="transmembrane region" description="Helical" evidence="8">
    <location>
        <begin position="245"/>
        <end position="262"/>
    </location>
</feature>
<evidence type="ECO:0000256" key="1">
    <source>
        <dbReference type="ARBA" id="ARBA00004651"/>
    </source>
</evidence>
<reference evidence="9 10" key="1">
    <citation type="submission" date="2019-01" db="EMBL/GenBank/DDBJ databases">
        <title>Cytophagaceae bacterium strain CAR-16.</title>
        <authorList>
            <person name="Chen W.-M."/>
        </authorList>
    </citation>
    <scope>NUCLEOTIDE SEQUENCE [LARGE SCALE GENOMIC DNA]</scope>
    <source>
        <strain evidence="9 10">CAR-16</strain>
    </source>
</reference>
<evidence type="ECO:0000256" key="6">
    <source>
        <dbReference type="ARBA" id="ARBA00022989"/>
    </source>
</evidence>
<dbReference type="SUPFAM" id="SSF103473">
    <property type="entry name" value="MFS general substrate transporter"/>
    <property type="match status" value="1"/>
</dbReference>
<dbReference type="Gene3D" id="1.20.1250.20">
    <property type="entry name" value="MFS general substrate transporter like domains"/>
    <property type="match status" value="1"/>
</dbReference>
<dbReference type="InterPro" id="IPR005279">
    <property type="entry name" value="Dipep/tripep_permease"/>
</dbReference>
<organism evidence="9 10">
    <name type="scientific">Aquirufa rosea</name>
    <dbReference type="NCBI Taxonomy" id="2509241"/>
    <lineage>
        <taxon>Bacteria</taxon>
        <taxon>Pseudomonadati</taxon>
        <taxon>Bacteroidota</taxon>
        <taxon>Cytophagia</taxon>
        <taxon>Cytophagales</taxon>
        <taxon>Flectobacillaceae</taxon>
        <taxon>Aquirufa</taxon>
    </lineage>
</organism>
<feature type="transmembrane region" description="Helical" evidence="8">
    <location>
        <begin position="449"/>
        <end position="475"/>
    </location>
</feature>
<keyword evidence="2" id="KW-0813">Transport</keyword>
<evidence type="ECO:0000256" key="5">
    <source>
        <dbReference type="ARBA" id="ARBA00022856"/>
    </source>
</evidence>
<evidence type="ECO:0000256" key="3">
    <source>
        <dbReference type="ARBA" id="ARBA00022475"/>
    </source>
</evidence>
<dbReference type="Pfam" id="PF00854">
    <property type="entry name" value="PTR2"/>
    <property type="match status" value="1"/>
</dbReference>
<evidence type="ECO:0000313" key="10">
    <source>
        <dbReference type="Proteomes" id="UP000289455"/>
    </source>
</evidence>
<dbReference type="EMBL" id="SDHY01000001">
    <property type="protein sequence ID" value="RXK52109.1"/>
    <property type="molecule type" value="Genomic_DNA"/>
</dbReference>
<dbReference type="Proteomes" id="UP000289455">
    <property type="component" value="Unassembled WGS sequence"/>
</dbReference>
<feature type="transmembrane region" description="Helical" evidence="8">
    <location>
        <begin position="495"/>
        <end position="519"/>
    </location>
</feature>
<dbReference type="InterPro" id="IPR050171">
    <property type="entry name" value="MFS_Transporters"/>
</dbReference>
<dbReference type="AlphaFoldDB" id="A0A4Q1C1V0"/>
<proteinExistence type="predicted"/>
<accession>A0A4Q1C1V0</accession>
<sequence length="529" mass="58857">MSENSSSHPKGLYVLYSTEMWERFNFYGMRALLSLFLVNALAFKQTDASILYGGFLGLSYLTTMAGGYISDRFLGNRNCILIGGMVMAIGQLFMFSSASTFQMDLSLSQNLMWGGLFFLIIGNGFFKPNISSMVGQLYRKGDNRLDAAFTIFYMGINTGALLGMLICPFLGDVKVDGIRVLDAFKWGFFAAGTAMLIGTISFYFLKNKYIIDPDGRPVGGKPFSENESQMVSNETEKAEFSTQSIISAIILFVGLIFTFHYFFVTEEPNVIKDWIYPVIYSSGISLAFLIITDKTITSIERNRILVMYIISFFVIFFWASFEQAGSSLTFIADQQTDLHFLGIELPPSSVQNANSFFIILLAFPFSWLWIWLNKRGLEPNSPAKQAIGLLLLSIGYLIIASQIKNLGSSKLGVIWLIIMYLFHTMGELCLSPIGLSLVSKLAPKRFSSLLMGVWFLANAAGYALAGTLGALLPPAEQVAGQMKFPSFLGFEIHNLYDFFMLFVTLTGIAAIILYVLAIGPLKRMMHGIR</sequence>
<keyword evidence="3" id="KW-1003">Cell membrane</keyword>
<feature type="transmembrane region" description="Helical" evidence="8">
    <location>
        <begin position="147"/>
        <end position="171"/>
    </location>
</feature>
<dbReference type="GO" id="GO:0005886">
    <property type="term" value="C:plasma membrane"/>
    <property type="evidence" value="ECO:0007669"/>
    <property type="project" value="UniProtKB-SubCell"/>
</dbReference>
<feature type="transmembrane region" description="Helical" evidence="8">
    <location>
        <begin position="304"/>
        <end position="321"/>
    </location>
</feature>
<dbReference type="OrthoDB" id="9772725at2"/>
<feature type="transmembrane region" description="Helical" evidence="8">
    <location>
        <begin position="274"/>
        <end position="292"/>
    </location>
</feature>
<dbReference type="PANTHER" id="PTHR23517:SF15">
    <property type="entry name" value="PROTON-DEPENDENT OLIGOPEPTIDE FAMILY TRANSPORT PROTEIN"/>
    <property type="match status" value="1"/>
</dbReference>
<name>A0A4Q1C1V0_9BACT</name>
<evidence type="ECO:0000313" key="9">
    <source>
        <dbReference type="EMBL" id="RXK52109.1"/>
    </source>
</evidence>
<dbReference type="InterPro" id="IPR000109">
    <property type="entry name" value="POT_fam"/>
</dbReference>
<feature type="transmembrane region" description="Helical" evidence="8">
    <location>
        <begin position="415"/>
        <end position="437"/>
    </location>
</feature>
<feature type="transmembrane region" description="Helical" evidence="8">
    <location>
        <begin position="24"/>
        <end position="43"/>
    </location>
</feature>
<keyword evidence="5" id="KW-0571">Peptide transport</keyword>
<dbReference type="RefSeq" id="WP_129025040.1">
    <property type="nucleotide sequence ID" value="NZ_SDHY01000001.1"/>
</dbReference>